<proteinExistence type="predicted"/>
<dbReference type="EMBL" id="OV725083">
    <property type="protein sequence ID" value="CAH1407637.1"/>
    <property type="molecule type" value="Genomic_DNA"/>
</dbReference>
<name>A0A9P0MXR0_NEZVI</name>
<dbReference type="Proteomes" id="UP001152798">
    <property type="component" value="Chromosome 7"/>
</dbReference>
<dbReference type="AlphaFoldDB" id="A0A9P0MXR0"/>
<gene>
    <name evidence="2" type="ORF">NEZAVI_LOCUS15315</name>
</gene>
<accession>A0A9P0MXR0</accession>
<protein>
    <submittedName>
        <fullName evidence="2">Uncharacterized protein</fullName>
    </submittedName>
</protein>
<organism evidence="2 3">
    <name type="scientific">Nezara viridula</name>
    <name type="common">Southern green stink bug</name>
    <name type="synonym">Cimex viridulus</name>
    <dbReference type="NCBI Taxonomy" id="85310"/>
    <lineage>
        <taxon>Eukaryota</taxon>
        <taxon>Metazoa</taxon>
        <taxon>Ecdysozoa</taxon>
        <taxon>Arthropoda</taxon>
        <taxon>Hexapoda</taxon>
        <taxon>Insecta</taxon>
        <taxon>Pterygota</taxon>
        <taxon>Neoptera</taxon>
        <taxon>Paraneoptera</taxon>
        <taxon>Hemiptera</taxon>
        <taxon>Heteroptera</taxon>
        <taxon>Panheteroptera</taxon>
        <taxon>Pentatomomorpha</taxon>
        <taxon>Pentatomoidea</taxon>
        <taxon>Pentatomidae</taxon>
        <taxon>Pentatominae</taxon>
        <taxon>Nezara</taxon>
    </lineage>
</organism>
<keyword evidence="3" id="KW-1185">Reference proteome</keyword>
<sequence length="107" mass="12175">MTPTGNSEEDFRIFQVLCTPGGEMSDQTDMNTTLRSELAALQYKRDSLLLQLQEAKSQVRKKEERCAQLEGETEQIKEQAARQNVVIASLRKRIQVSRTIAIISYNV</sequence>
<evidence type="ECO:0000313" key="2">
    <source>
        <dbReference type="EMBL" id="CAH1407637.1"/>
    </source>
</evidence>
<dbReference type="OrthoDB" id="5832575at2759"/>
<dbReference type="SUPFAM" id="SSF90257">
    <property type="entry name" value="Myosin rod fragments"/>
    <property type="match status" value="1"/>
</dbReference>
<dbReference type="InterPro" id="IPR039139">
    <property type="entry name" value="CCDC170-like"/>
</dbReference>
<keyword evidence="1" id="KW-0175">Coiled coil</keyword>
<dbReference type="PANTHER" id="PTHR18863">
    <property type="entry name" value="TSEC-2-RELATED"/>
    <property type="match status" value="1"/>
</dbReference>
<reference evidence="2" key="1">
    <citation type="submission" date="2022-01" db="EMBL/GenBank/DDBJ databases">
        <authorList>
            <person name="King R."/>
        </authorList>
    </citation>
    <scope>NUCLEOTIDE SEQUENCE</scope>
</reference>
<dbReference type="PANTHER" id="PTHR18863:SF6">
    <property type="entry name" value="COILED-COIL DOMAIN-CONTAINING PROTEIN 170"/>
    <property type="match status" value="1"/>
</dbReference>
<feature type="coiled-coil region" evidence="1">
    <location>
        <begin position="38"/>
        <end position="79"/>
    </location>
</feature>
<evidence type="ECO:0000256" key="1">
    <source>
        <dbReference type="SAM" id="Coils"/>
    </source>
</evidence>
<evidence type="ECO:0000313" key="3">
    <source>
        <dbReference type="Proteomes" id="UP001152798"/>
    </source>
</evidence>